<organism evidence="1 2">
    <name type="scientific">Periconia digitata</name>
    <dbReference type="NCBI Taxonomy" id="1303443"/>
    <lineage>
        <taxon>Eukaryota</taxon>
        <taxon>Fungi</taxon>
        <taxon>Dikarya</taxon>
        <taxon>Ascomycota</taxon>
        <taxon>Pezizomycotina</taxon>
        <taxon>Dothideomycetes</taxon>
        <taxon>Pleosporomycetidae</taxon>
        <taxon>Pleosporales</taxon>
        <taxon>Massarineae</taxon>
        <taxon>Periconiaceae</taxon>
        <taxon>Periconia</taxon>
    </lineage>
</organism>
<dbReference type="AlphaFoldDB" id="A0A9W4XET9"/>
<dbReference type="EMBL" id="CAOQHR010000001">
    <property type="protein sequence ID" value="CAI6281991.1"/>
    <property type="molecule type" value="Genomic_DNA"/>
</dbReference>
<gene>
    <name evidence="1" type="ORF">PDIGIT_LOCUS2148</name>
</gene>
<sequence>MQQSLSLSTRDLHFNIPTMATNFGQERQALSTSANEDEFPSRRPQQLADYSCTQTEAADQEAVDGGVRNMEDDQVPQVKKPYDFFDLPGNIRNQIYGYVLGGADWVLYSRSKFKAKNGIKKPLALLETCRQIYCETAILPFKLNAFALRGGIVNSKTAVPRPGRLHIHGLRPKKNPPDGCRFVKKLLLEDWPQTWGRDEEETASSLLGQFSAVESIHINSHGGQPTDEMKWFKDHGRFILKVLRLQPAVDSWILTIAMVERTFTMDEQKWADFDRVVQTWNWKTEQMFRIRASFANTVRARLRQRIDDEDSDNELSGAFT</sequence>
<keyword evidence="2" id="KW-1185">Reference proteome</keyword>
<evidence type="ECO:0000313" key="1">
    <source>
        <dbReference type="EMBL" id="CAI6281991.1"/>
    </source>
</evidence>
<name>A0A9W4XET9_9PLEO</name>
<dbReference type="PANTHER" id="PTHR38790:SF4">
    <property type="entry name" value="2EXR DOMAIN-CONTAINING PROTEIN"/>
    <property type="match status" value="1"/>
</dbReference>
<accession>A0A9W4XET9</accession>
<comment type="caution">
    <text evidence="1">The sequence shown here is derived from an EMBL/GenBank/DDBJ whole genome shotgun (WGS) entry which is preliminary data.</text>
</comment>
<evidence type="ECO:0000313" key="2">
    <source>
        <dbReference type="Proteomes" id="UP001152607"/>
    </source>
</evidence>
<reference evidence="1" key="1">
    <citation type="submission" date="2023-01" db="EMBL/GenBank/DDBJ databases">
        <authorList>
            <person name="Van Ghelder C."/>
            <person name="Rancurel C."/>
        </authorList>
    </citation>
    <scope>NUCLEOTIDE SEQUENCE</scope>
    <source>
        <strain evidence="1">CNCM I-4278</strain>
    </source>
</reference>
<protein>
    <submittedName>
        <fullName evidence="1">Uncharacterized protein</fullName>
    </submittedName>
</protein>
<dbReference type="OrthoDB" id="5413827at2759"/>
<dbReference type="PANTHER" id="PTHR38790">
    <property type="entry name" value="2EXR DOMAIN-CONTAINING PROTEIN-RELATED"/>
    <property type="match status" value="1"/>
</dbReference>
<proteinExistence type="predicted"/>
<dbReference type="Proteomes" id="UP001152607">
    <property type="component" value="Unassembled WGS sequence"/>
</dbReference>